<gene>
    <name evidence="2" type="ORF">AXG55_13240</name>
</gene>
<proteinExistence type="predicted"/>
<evidence type="ECO:0000313" key="2">
    <source>
        <dbReference type="EMBL" id="APJ04809.1"/>
    </source>
</evidence>
<dbReference type="AlphaFoldDB" id="A0A1L4D3Q0"/>
<keyword evidence="3" id="KW-1185">Reference proteome</keyword>
<feature type="signal peptide" evidence="1">
    <location>
        <begin position="1"/>
        <end position="19"/>
    </location>
</feature>
<sequence length="148" mass="16013">MIKVLLIGASFFVSLNAMATPIVNQPLLSKKQYSGYVAPGYNTSHECNIYPNWVVITYGAGEAKIKHNKRIAISGNIFAMIEEAKRGPYEKNNSPLDASAASYTALKTNIDGTVSSIDLGVYVGDTWQLANLSAGAFGLRHLLDKLCD</sequence>
<dbReference type="OrthoDB" id="5298223at2"/>
<evidence type="ECO:0000256" key="1">
    <source>
        <dbReference type="SAM" id="SignalP"/>
    </source>
</evidence>
<protein>
    <submittedName>
        <fullName evidence="2">Uncharacterized protein</fullName>
    </submittedName>
</protein>
<evidence type="ECO:0000313" key="3">
    <source>
        <dbReference type="Proteomes" id="UP000184731"/>
    </source>
</evidence>
<accession>A0A1L4D3Q0</accession>
<keyword evidence="1" id="KW-0732">Signal</keyword>
<organism evidence="2 3">
    <name type="scientific">Silvanigrella aquatica</name>
    <dbReference type="NCBI Taxonomy" id="1915309"/>
    <lineage>
        <taxon>Bacteria</taxon>
        <taxon>Pseudomonadati</taxon>
        <taxon>Bdellovibrionota</taxon>
        <taxon>Oligoflexia</taxon>
        <taxon>Silvanigrellales</taxon>
        <taxon>Silvanigrellaceae</taxon>
        <taxon>Silvanigrella</taxon>
    </lineage>
</organism>
<dbReference type="EMBL" id="CP017834">
    <property type="protein sequence ID" value="APJ04809.1"/>
    <property type="molecule type" value="Genomic_DNA"/>
</dbReference>
<reference evidence="2 3" key="1">
    <citation type="submission" date="2016-10" db="EMBL/GenBank/DDBJ databases">
        <title>Silvanigrella aquatica sp. nov., isolated from a freshwater lake located in the Black Forest, Germany, description of Silvanigrellaceae fam. nov., Silvanigrellales ord. nov., reclassification of the order Bdellovibrionales in the class Oligoflexia, reclassification of the families Bacteriovoracaceae and Halobacteriovoraceae in the new order Bacteriovoracales ord. nov., and reclassification of the family Pseudobacteriovoracaceae in the order Oligoflexiales.</title>
        <authorList>
            <person name="Hahn M.W."/>
            <person name="Schmidt J."/>
            <person name="Koll U."/>
            <person name="Rohde M."/>
            <person name="Verbag S."/>
            <person name="Pitt A."/>
            <person name="Nakai R."/>
            <person name="Naganuma T."/>
            <person name="Lang E."/>
        </authorList>
    </citation>
    <scope>NUCLEOTIDE SEQUENCE [LARGE SCALE GENOMIC DNA]</scope>
    <source>
        <strain evidence="2 3">MWH-Nonnen-W8red</strain>
    </source>
</reference>
<feature type="chain" id="PRO_5012634349" evidence="1">
    <location>
        <begin position="20"/>
        <end position="148"/>
    </location>
</feature>
<dbReference type="Proteomes" id="UP000184731">
    <property type="component" value="Chromosome"/>
</dbReference>
<dbReference type="KEGG" id="saqi:AXG55_13240"/>
<dbReference type="RefSeq" id="WP_148698567.1">
    <property type="nucleotide sequence ID" value="NZ_CP017834.1"/>
</dbReference>
<name>A0A1L4D3Q0_9BACT</name>